<accession>A0A1M6SJI4</accession>
<dbReference type="InterPro" id="IPR003672">
    <property type="entry name" value="CobN/Mg_chltase"/>
</dbReference>
<keyword evidence="3" id="KW-1185">Reference proteome</keyword>
<name>A0A1M6SJI4_9BACT</name>
<dbReference type="Pfam" id="PF02514">
    <property type="entry name" value="CobN-Mg_chel"/>
    <property type="match status" value="1"/>
</dbReference>
<gene>
    <name evidence="2" type="ORF">SAMN02745216_03480</name>
</gene>
<dbReference type="EMBL" id="FQZU01000024">
    <property type="protein sequence ID" value="SHK44853.1"/>
    <property type="molecule type" value="Genomic_DNA"/>
</dbReference>
<dbReference type="NCBIfam" id="TIGR02257">
    <property type="entry name" value="cobalto_cobN"/>
    <property type="match status" value="1"/>
</dbReference>
<dbReference type="InterPro" id="IPR011953">
    <property type="entry name" value="Cobalto_CobN"/>
</dbReference>
<feature type="domain" description="CobN/magnesium chelatase" evidence="1">
    <location>
        <begin position="125"/>
        <end position="1234"/>
    </location>
</feature>
<dbReference type="GO" id="GO:0009236">
    <property type="term" value="P:cobalamin biosynthetic process"/>
    <property type="evidence" value="ECO:0007669"/>
    <property type="project" value="InterPro"/>
</dbReference>
<dbReference type="OrthoDB" id="9757976at2"/>
<protein>
    <submittedName>
        <fullName evidence="2">Cobaltochelatase CobN subunit</fullName>
    </submittedName>
</protein>
<dbReference type="AlphaFoldDB" id="A0A1M6SJI4"/>
<evidence type="ECO:0000313" key="2">
    <source>
        <dbReference type="EMBL" id="SHK44853.1"/>
    </source>
</evidence>
<reference evidence="3" key="1">
    <citation type="submission" date="2016-11" db="EMBL/GenBank/DDBJ databases">
        <authorList>
            <person name="Varghese N."/>
            <person name="Submissions S."/>
        </authorList>
    </citation>
    <scope>NUCLEOTIDE SEQUENCE [LARGE SCALE GENOMIC DNA]</scope>
    <source>
        <strain evidence="3">DSM 16219</strain>
    </source>
</reference>
<dbReference type="CDD" id="cd10150">
    <property type="entry name" value="CobN_like"/>
    <property type="match status" value="1"/>
</dbReference>
<evidence type="ECO:0000259" key="1">
    <source>
        <dbReference type="Pfam" id="PF02514"/>
    </source>
</evidence>
<organism evidence="2 3">
    <name type="scientific">Desulfatibacillum alkenivorans DSM 16219</name>
    <dbReference type="NCBI Taxonomy" id="1121393"/>
    <lineage>
        <taxon>Bacteria</taxon>
        <taxon>Pseudomonadati</taxon>
        <taxon>Thermodesulfobacteriota</taxon>
        <taxon>Desulfobacteria</taxon>
        <taxon>Desulfobacterales</taxon>
        <taxon>Desulfatibacillaceae</taxon>
        <taxon>Desulfatibacillum</taxon>
    </lineage>
</organism>
<dbReference type="Proteomes" id="UP000183994">
    <property type="component" value="Unassembled WGS sequence"/>
</dbReference>
<sequence length="1254" mass="141835">MSQFNLSYFSATSMEIQSLSGGIQRFLDQGGQARVFARTQSQLFDQRQIDSFVKRAMASDIVIIGLHGGKQSCPAWDAMVEAMEQEDGVKPLLHVQPTGGDEESMALAQEYSTRFDSPEWKDICAYLSYGGAMNFCSLMRYLEAFLDKRAPDAPLPEVLPQEGIYHPDFPGIPSIEEYKEKKIRPGRLTVGLWFYQSYWVNNNLAYIDAIIREIERRGANVIPVFHQRFKDVVVKNRGSDYVVEKFFMEDGKSAVDVLINPMMFALTMVSKEYEKLYPAMNVPVIQAMMTMQPQEVWRESIQGMKTMEVSYNAAQPEFDGALITVPVASREEEDVDPVTGALLSRYKPIEDRSNKMVSLALNWGRLSKLKNSEKKVAIVFHHYPPRNDRIGCARGLDSFESVKLMLDRMKNDGYQVEECFKNGQQLAERILGCMTCDQRWLTYDKMAERCQAFASDKEYNPWHENLPAAIREKQTRDWGKIPGELFVYKEQMMFPGFVNGNVFVTIQPPRGFFENTEAIYHDMHLSPPHHYPAHYRWIKNVFKADAVMHIGKHGSLEWLPGKALGLSEECYPDSAIMDLPNIYPYIINDPSEGAQAKRRSYCCIIDHLTPVFTNADLYEDLTRVESKVKEYEDAKKEDPAKCDVLKPLVWEAVVEADLDKDLEAAEESVFADFDAFLEKLHAYMHELSDTMIEDGLHTFSVPPQGEQLVEFLVQLTRLDNGDVPSLRESVCQTLGWDMDVLLENKGQTLPQYNGKTGGDCIRQAHETALAMVGNFHKTGFDKNAVPSIVEDAVGKRDLMLEKTLAYIAGSLAPNIARTTEEMDATMAGLNGEFVPPGPSGAPSRGQADILPTGRNFYSVDPLTIPTPGAWEAGVRLGDALIERALEETGKYPENVGIIIYGGPTMRSRGDDIAEILYLYGLKPVWAKGSGRVAGLEVIPYSQLNRPRIDVTPRTSGFFRDSFPNLMELLDEAAQMAAALDEPEESNLIRKHVVTDMQTYMESGMSKDEAFREATFRVFGCPPGAYGAGVAELVESKQWDTQNDLAANYIRYSSHAYGKGTYGAQKPETFRRVLSRMDATVKNEDSREYDMMSCTDYYNYYGGLIVAAKTVRGEAPLSLMGDSSDPRRVKMRTTQEEAKHILRSRLINPKWLDGLKRHGYKGAGDISHMMDVMLGWDATADVMDDWMYERVANKYALDREMQDWMKEVNPYALQNILDKLLEAIKRGMWNASDEMEDALMQEYLDIEGEIEELTE</sequence>
<proteinExistence type="predicted"/>
<dbReference type="PANTHER" id="PTHR44119:SF7">
    <property type="entry name" value="MAGNESIUM CHELATASE SUBUNIT"/>
    <property type="match status" value="1"/>
</dbReference>
<dbReference type="RefSeq" id="WP_073477522.1">
    <property type="nucleotide sequence ID" value="NZ_FQZU01000024.1"/>
</dbReference>
<dbReference type="STRING" id="1121393.SAMN02745216_03480"/>
<dbReference type="GO" id="GO:0051116">
    <property type="term" value="F:cobaltochelatase activity"/>
    <property type="evidence" value="ECO:0007669"/>
    <property type="project" value="InterPro"/>
</dbReference>
<evidence type="ECO:0000313" key="3">
    <source>
        <dbReference type="Proteomes" id="UP000183994"/>
    </source>
</evidence>
<dbReference type="PANTHER" id="PTHR44119">
    <property type="entry name" value="MAGNESIUM-CHELATASE SUBUNIT CHLH, CHLOROPLASTIC"/>
    <property type="match status" value="1"/>
</dbReference>